<dbReference type="GO" id="GO:0004888">
    <property type="term" value="F:transmembrane signaling receptor activity"/>
    <property type="evidence" value="ECO:0007669"/>
    <property type="project" value="InterPro"/>
</dbReference>
<feature type="region of interest" description="Disordered" evidence="1">
    <location>
        <begin position="354"/>
        <end position="375"/>
    </location>
</feature>
<keyword evidence="4" id="KW-1185">Reference proteome</keyword>
<dbReference type="EMBL" id="JAGFMF010011645">
    <property type="protein sequence ID" value="KAG8517577.1"/>
    <property type="molecule type" value="Genomic_DNA"/>
</dbReference>
<dbReference type="InterPro" id="IPR007110">
    <property type="entry name" value="Ig-like_dom"/>
</dbReference>
<dbReference type="InterPro" id="IPR013783">
    <property type="entry name" value="Ig-like_fold"/>
</dbReference>
<evidence type="ECO:0000259" key="2">
    <source>
        <dbReference type="PROSITE" id="PS50835"/>
    </source>
</evidence>
<dbReference type="PROSITE" id="PS50835">
    <property type="entry name" value="IG_LIKE"/>
    <property type="match status" value="1"/>
</dbReference>
<accession>A0A8J6AEK9</accession>
<dbReference type="Proteomes" id="UP000700334">
    <property type="component" value="Unassembled WGS sequence"/>
</dbReference>
<sequence length="391" mass="41888">MGPQSGSAAAAVRPSDARLRPPGFWGPAALGTFGPLWSCDAPAPHEGRRGPACQPAATAPEGRFQMPCHRLHGLQLRAAGGAPVTRCSPGLRRKLSLCSRREPASRRPRASQLPVHRAAAATEPLEPSALGPYAPDLQHPKTPCTNLIPESTEGRSLDLPVGPKPGSWLQERAQLAFGCLRISSFFAQKGDELIIICNVEDVDAEEREGLTVFWCKNISSNCPTENNLKLLKPKRNTADGGVLELNHTLQLVAENTGTYQCGARSEKAHTHHHAHSLTISIAGAKNYTVTGAKQRYEHVLSSGVLLEKGWMVLVTSLVALQAPKAALEPSLSSKLTDPHLSLWTSTLLSERVSSPVQSPELQATQSPTEKTGDRCAVHWGAPRTGCPSTLT</sequence>
<evidence type="ECO:0000256" key="1">
    <source>
        <dbReference type="SAM" id="MobiDB-lite"/>
    </source>
</evidence>
<dbReference type="InterPro" id="IPR042385">
    <property type="entry name" value="CD160"/>
</dbReference>
<proteinExistence type="predicted"/>
<feature type="region of interest" description="Disordered" evidence="1">
    <location>
        <begin position="98"/>
        <end position="162"/>
    </location>
</feature>
<dbReference type="GO" id="GO:0002819">
    <property type="term" value="P:regulation of adaptive immune response"/>
    <property type="evidence" value="ECO:0007669"/>
    <property type="project" value="InterPro"/>
</dbReference>
<evidence type="ECO:0000313" key="4">
    <source>
        <dbReference type="Proteomes" id="UP000700334"/>
    </source>
</evidence>
<feature type="region of interest" description="Disordered" evidence="1">
    <location>
        <begin position="1"/>
        <end position="20"/>
    </location>
</feature>
<comment type="caution">
    <text evidence="3">The sequence shown here is derived from an EMBL/GenBank/DDBJ whole genome shotgun (WGS) entry which is preliminary data.</text>
</comment>
<protein>
    <submittedName>
        <fullName evidence="3">CD160 antigen</fullName>
    </submittedName>
</protein>
<dbReference type="PANTHER" id="PTHR15425">
    <property type="entry name" value="CD160 ANTIGEN"/>
    <property type="match status" value="1"/>
</dbReference>
<dbReference type="Gene3D" id="2.60.40.10">
    <property type="entry name" value="Immunoglobulins"/>
    <property type="match status" value="1"/>
</dbReference>
<dbReference type="GO" id="GO:0005886">
    <property type="term" value="C:plasma membrane"/>
    <property type="evidence" value="ECO:0007669"/>
    <property type="project" value="TreeGrafter"/>
</dbReference>
<feature type="compositionally biased region" description="Polar residues" evidence="1">
    <location>
        <begin position="354"/>
        <end position="369"/>
    </location>
</feature>
<dbReference type="PANTHER" id="PTHR15425:SF0">
    <property type="entry name" value="CD160 ANTIGEN"/>
    <property type="match status" value="1"/>
</dbReference>
<organism evidence="3 4">
    <name type="scientific">Galemys pyrenaicus</name>
    <name type="common">Iberian desman</name>
    <name type="synonym">Pyrenean desman</name>
    <dbReference type="NCBI Taxonomy" id="202257"/>
    <lineage>
        <taxon>Eukaryota</taxon>
        <taxon>Metazoa</taxon>
        <taxon>Chordata</taxon>
        <taxon>Craniata</taxon>
        <taxon>Vertebrata</taxon>
        <taxon>Euteleostomi</taxon>
        <taxon>Mammalia</taxon>
        <taxon>Eutheria</taxon>
        <taxon>Laurasiatheria</taxon>
        <taxon>Eulipotyphla</taxon>
        <taxon>Talpidae</taxon>
        <taxon>Galemys</taxon>
    </lineage>
</organism>
<dbReference type="OrthoDB" id="9450911at2759"/>
<evidence type="ECO:0000313" key="3">
    <source>
        <dbReference type="EMBL" id="KAG8517577.1"/>
    </source>
</evidence>
<feature type="domain" description="Ig-like" evidence="2">
    <location>
        <begin position="165"/>
        <end position="280"/>
    </location>
</feature>
<dbReference type="AlphaFoldDB" id="A0A8J6AEK9"/>
<name>A0A8J6AEK9_GALPY</name>
<gene>
    <name evidence="3" type="ORF">J0S82_015648</name>
</gene>
<reference evidence="3" key="1">
    <citation type="journal article" date="2021" name="Evol. Appl.">
        <title>The genome of the Pyrenean desman and the effects of bottlenecks and inbreeding on the genomic landscape of an endangered species.</title>
        <authorList>
            <person name="Escoda L."/>
            <person name="Castresana J."/>
        </authorList>
    </citation>
    <scope>NUCLEOTIDE SEQUENCE</scope>
    <source>
        <strain evidence="3">IBE-C5619</strain>
    </source>
</reference>